<dbReference type="InterPro" id="IPR007737">
    <property type="entry name" value="Mga_HTH"/>
</dbReference>
<feature type="domain" description="Mga helix-turn-helix" evidence="3">
    <location>
        <begin position="79"/>
        <end position="163"/>
    </location>
</feature>
<sequence length="368" mass="43301">MYAFFDRETRTMLTLLRTLYLEEHWCSTEELMEWAKLDRRTVLKYLKLLQEIAQNHEHKGLIDTKKGAGHKFVGTKIEYRTLTFQLITMSIPFSFISDLYFLKNIDIIDFCEKHFVSDTVVKKIITDLNSFFSPYHIQLVVKKGIVTVTGEEVSIRYFAYLFFWGLFRGITWPFDSVISEQDIDKFLKKQFPNWTLTKKVSRSQFAFILAINLSRIKTGHSLSYEQLPPFTKDLNREVFFSTTSQVDFETLHSEFNLLFDIPEAEVDYFILVAQTRVQMYLLNDFLSKALDFHKNNQTVTFDIFNLISEQFSVKAKITDTETFNIITSLILSTCLAVILFPNFDTTITNYDYNNYLYNTCLLYTSRCV</sequence>
<dbReference type="Gene3D" id="1.10.10.10">
    <property type="entry name" value="Winged helix-like DNA-binding domain superfamily/Winged helix DNA-binding domain"/>
    <property type="match status" value="1"/>
</dbReference>
<organism evidence="4">
    <name type="scientific">Candidatus Enterococcus dunnyi</name>
    <dbReference type="NCBI Taxonomy" id="1834192"/>
    <lineage>
        <taxon>Bacteria</taxon>
        <taxon>Bacillati</taxon>
        <taxon>Bacillota</taxon>
        <taxon>Bacilli</taxon>
        <taxon>Lactobacillales</taxon>
        <taxon>Enterococcaceae</taxon>
        <taxon>Enterococcus</taxon>
    </lineage>
</organism>
<dbReference type="PANTHER" id="PTHR30185:SF13">
    <property type="entry name" value="LICABCH OPERON REGULATOR-RELATED"/>
    <property type="match status" value="1"/>
</dbReference>
<comment type="caution">
    <text evidence="4">The sequence shown here is derived from an EMBL/GenBank/DDBJ whole genome shotgun (WGS) entry which is preliminary data.</text>
</comment>
<reference evidence="4" key="1">
    <citation type="submission" date="2017-05" db="EMBL/GenBank/DDBJ databases">
        <title>The Genome Sequence of Enterococcus sp. 9D6_DIV0238.</title>
        <authorList>
            <consortium name="The Broad Institute Genomics Platform"/>
            <consortium name="The Broad Institute Genomic Center for Infectious Diseases"/>
            <person name="Earl A."/>
            <person name="Manson A."/>
            <person name="Schwartman J."/>
            <person name="Gilmore M."/>
            <person name="Abouelleil A."/>
            <person name="Cao P."/>
            <person name="Chapman S."/>
            <person name="Cusick C."/>
            <person name="Shea T."/>
            <person name="Young S."/>
            <person name="Neafsey D."/>
            <person name="Nusbaum C."/>
            <person name="Birren B."/>
        </authorList>
    </citation>
    <scope>NUCLEOTIDE SEQUENCE [LARGE SCALE GENOMIC DNA]</scope>
    <source>
        <strain evidence="4">9D6_DIV0238</strain>
    </source>
</reference>
<evidence type="ECO:0000256" key="1">
    <source>
        <dbReference type="ARBA" id="ARBA00023015"/>
    </source>
</evidence>
<dbReference type="EMBL" id="NIBQ01000003">
    <property type="protein sequence ID" value="OUZ30398.1"/>
    <property type="molecule type" value="Genomic_DNA"/>
</dbReference>
<keyword evidence="2" id="KW-0804">Transcription</keyword>
<accession>A0A200IZN8</accession>
<dbReference type="InterPro" id="IPR050661">
    <property type="entry name" value="BglG_antiterminators"/>
</dbReference>
<proteinExistence type="predicted"/>
<dbReference type="Pfam" id="PF05043">
    <property type="entry name" value="Mga"/>
    <property type="match status" value="1"/>
</dbReference>
<dbReference type="InterPro" id="IPR036388">
    <property type="entry name" value="WH-like_DNA-bd_sf"/>
</dbReference>
<evidence type="ECO:0000313" key="4">
    <source>
        <dbReference type="EMBL" id="OUZ30398.1"/>
    </source>
</evidence>
<name>A0A200IZN8_9ENTE</name>
<gene>
    <name evidence="4" type="ORF">A5889_002686</name>
</gene>
<protein>
    <recommendedName>
        <fullName evidence="3">Mga helix-turn-helix domain-containing protein</fullName>
    </recommendedName>
</protein>
<dbReference type="PANTHER" id="PTHR30185">
    <property type="entry name" value="CRYPTIC BETA-GLUCOSIDE BGL OPERON ANTITERMINATOR"/>
    <property type="match status" value="1"/>
</dbReference>
<keyword evidence="1" id="KW-0805">Transcription regulation</keyword>
<evidence type="ECO:0000256" key="2">
    <source>
        <dbReference type="ARBA" id="ARBA00023163"/>
    </source>
</evidence>
<evidence type="ECO:0000259" key="3">
    <source>
        <dbReference type="Pfam" id="PF05043"/>
    </source>
</evidence>
<dbReference type="AlphaFoldDB" id="A0A200IZN8"/>